<organism evidence="2 3">
    <name type="scientific">Nocardia pseudobrasiliensis</name>
    <dbReference type="NCBI Taxonomy" id="45979"/>
    <lineage>
        <taxon>Bacteria</taxon>
        <taxon>Bacillati</taxon>
        <taxon>Actinomycetota</taxon>
        <taxon>Actinomycetes</taxon>
        <taxon>Mycobacteriales</taxon>
        <taxon>Nocardiaceae</taxon>
        <taxon>Nocardia</taxon>
    </lineage>
</organism>
<reference evidence="2 3" key="1">
    <citation type="submission" date="2018-07" db="EMBL/GenBank/DDBJ databases">
        <title>Genomic Encyclopedia of Type Strains, Phase IV (KMG-IV): sequencing the most valuable type-strain genomes for metagenomic binning, comparative biology and taxonomic classification.</title>
        <authorList>
            <person name="Goeker M."/>
        </authorList>
    </citation>
    <scope>NUCLEOTIDE SEQUENCE [LARGE SCALE GENOMIC DNA]</scope>
    <source>
        <strain evidence="2 3">DSM 44290</strain>
    </source>
</reference>
<evidence type="ECO:0000313" key="3">
    <source>
        <dbReference type="Proteomes" id="UP000254869"/>
    </source>
</evidence>
<dbReference type="AlphaFoldDB" id="A0A370HTD6"/>
<accession>A0A370HTD6</accession>
<protein>
    <submittedName>
        <fullName evidence="2">Uncharacterized protein</fullName>
    </submittedName>
</protein>
<keyword evidence="3" id="KW-1185">Reference proteome</keyword>
<dbReference type="Proteomes" id="UP000254869">
    <property type="component" value="Unassembled WGS sequence"/>
</dbReference>
<evidence type="ECO:0000313" key="2">
    <source>
        <dbReference type="EMBL" id="RDI61560.1"/>
    </source>
</evidence>
<keyword evidence="1" id="KW-1133">Transmembrane helix</keyword>
<feature type="transmembrane region" description="Helical" evidence="1">
    <location>
        <begin position="6"/>
        <end position="31"/>
    </location>
</feature>
<sequence>MILPIVGSIAGVAVAAVGTFLSIMAGLIVAVI</sequence>
<name>A0A370HTD6_9NOCA</name>
<evidence type="ECO:0000256" key="1">
    <source>
        <dbReference type="SAM" id="Phobius"/>
    </source>
</evidence>
<dbReference type="EMBL" id="QQBC01000013">
    <property type="protein sequence ID" value="RDI61560.1"/>
    <property type="molecule type" value="Genomic_DNA"/>
</dbReference>
<gene>
    <name evidence="2" type="ORF">DFR76_11360</name>
</gene>
<proteinExistence type="predicted"/>
<keyword evidence="1" id="KW-0812">Transmembrane</keyword>
<keyword evidence="1" id="KW-0472">Membrane</keyword>
<comment type="caution">
    <text evidence="2">The sequence shown here is derived from an EMBL/GenBank/DDBJ whole genome shotgun (WGS) entry which is preliminary data.</text>
</comment>